<evidence type="ECO:0000256" key="1">
    <source>
        <dbReference type="ARBA" id="ARBA00023157"/>
    </source>
</evidence>
<keyword evidence="1" id="KW-1015">Disulfide bond</keyword>
<reference evidence="4" key="1">
    <citation type="submission" date="2025-08" db="UniProtKB">
        <authorList>
            <consortium name="RefSeq"/>
        </authorList>
    </citation>
    <scope>IDENTIFICATION</scope>
    <source>
        <tissue evidence="4">Leaves</tissue>
    </source>
</reference>
<dbReference type="STRING" id="51240.A0A2I4F530"/>
<dbReference type="RefSeq" id="XP_035539137.1">
    <property type="nucleotide sequence ID" value="XM_035683244.1"/>
</dbReference>
<sequence>MGSRMNMIIGCLIVVVALVHINGASAATVTSAGDYKVGDSLGWDVPPNTSYYADWASTQTFFLGDKFFFNWTGTHNLAEVSKADYDNCTKVSSYIGSPVTYTPPSTGSYYFICTVNDHCERGQKLALTISAPNFTTVSESPAEPPISSASSLTIGALFAVLSTAAISFQTYMMI</sequence>
<dbReference type="GO" id="GO:0005886">
    <property type="term" value="C:plasma membrane"/>
    <property type="evidence" value="ECO:0000318"/>
    <property type="project" value="GO_Central"/>
</dbReference>
<evidence type="ECO:0000313" key="3">
    <source>
        <dbReference type="Proteomes" id="UP000235220"/>
    </source>
</evidence>
<dbReference type="PANTHER" id="PTHR33021:SF498">
    <property type="entry name" value="UMECYANIN-LIKE"/>
    <property type="match status" value="1"/>
</dbReference>
<accession>A0A2I4F530</accession>
<dbReference type="Pfam" id="PF02298">
    <property type="entry name" value="Cu_bind_like"/>
    <property type="match status" value="1"/>
</dbReference>
<gene>
    <name evidence="4" type="primary">LOC108995609</name>
</gene>
<keyword evidence="3" id="KW-1185">Reference proteome</keyword>
<dbReference type="InterPro" id="IPR039391">
    <property type="entry name" value="Phytocyanin-like"/>
</dbReference>
<dbReference type="Gene3D" id="2.60.40.420">
    <property type="entry name" value="Cupredoxins - blue copper proteins"/>
    <property type="match status" value="1"/>
</dbReference>
<evidence type="ECO:0000256" key="2">
    <source>
        <dbReference type="ARBA" id="ARBA00023180"/>
    </source>
</evidence>
<evidence type="ECO:0000313" key="4">
    <source>
        <dbReference type="RefSeq" id="XP_035539137.1"/>
    </source>
</evidence>
<dbReference type="PANTHER" id="PTHR33021">
    <property type="entry name" value="BLUE COPPER PROTEIN"/>
    <property type="match status" value="1"/>
</dbReference>
<name>A0A2I4F530_JUGRE</name>
<dbReference type="Proteomes" id="UP000235220">
    <property type="component" value="Chromosome 1"/>
</dbReference>
<dbReference type="OrthoDB" id="2015260at2759"/>
<dbReference type="InterPro" id="IPR008972">
    <property type="entry name" value="Cupredoxin"/>
</dbReference>
<dbReference type="PROSITE" id="PS51485">
    <property type="entry name" value="PHYTOCYANIN"/>
    <property type="match status" value="1"/>
</dbReference>
<dbReference type="GeneID" id="108995609"/>
<keyword evidence="2" id="KW-0325">Glycoprotein</keyword>
<dbReference type="Gramene" id="Jr01_30120_p1">
    <property type="protein sequence ID" value="cds.Jr01_30120_p1"/>
    <property type="gene ID" value="Jr01_30120"/>
</dbReference>
<dbReference type="AlphaFoldDB" id="A0A2I4F530"/>
<dbReference type="KEGG" id="jre:108995609"/>
<dbReference type="SUPFAM" id="SSF49503">
    <property type="entry name" value="Cupredoxins"/>
    <property type="match status" value="1"/>
</dbReference>
<protein>
    <submittedName>
        <fullName evidence="4">Umecyanin-like</fullName>
    </submittedName>
</protein>
<dbReference type="InterPro" id="IPR003245">
    <property type="entry name" value="Phytocyanin_dom"/>
</dbReference>
<dbReference type="FunFam" id="2.60.40.420:FF:000034">
    <property type="entry name" value="Cupredoxin superfamily protein"/>
    <property type="match status" value="1"/>
</dbReference>
<proteinExistence type="predicted"/>
<organism evidence="3 4">
    <name type="scientific">Juglans regia</name>
    <name type="common">English walnut</name>
    <dbReference type="NCBI Taxonomy" id="51240"/>
    <lineage>
        <taxon>Eukaryota</taxon>
        <taxon>Viridiplantae</taxon>
        <taxon>Streptophyta</taxon>
        <taxon>Embryophyta</taxon>
        <taxon>Tracheophyta</taxon>
        <taxon>Spermatophyta</taxon>
        <taxon>Magnoliopsida</taxon>
        <taxon>eudicotyledons</taxon>
        <taxon>Gunneridae</taxon>
        <taxon>Pentapetalae</taxon>
        <taxon>rosids</taxon>
        <taxon>fabids</taxon>
        <taxon>Fagales</taxon>
        <taxon>Juglandaceae</taxon>
        <taxon>Juglans</taxon>
    </lineage>
</organism>
<dbReference type="GO" id="GO:0009055">
    <property type="term" value="F:electron transfer activity"/>
    <property type="evidence" value="ECO:0007669"/>
    <property type="project" value="InterPro"/>
</dbReference>